<evidence type="ECO:0000313" key="1">
    <source>
        <dbReference type="EMBL" id="OUR78210.1"/>
    </source>
</evidence>
<dbReference type="EMBL" id="MAAF01000083">
    <property type="protein sequence ID" value="OUR78210.1"/>
    <property type="molecule type" value="Genomic_DNA"/>
</dbReference>
<protein>
    <submittedName>
        <fullName evidence="1">Uncharacterized protein</fullName>
    </submittedName>
</protein>
<evidence type="ECO:0000313" key="2">
    <source>
        <dbReference type="Proteomes" id="UP000243053"/>
    </source>
</evidence>
<proteinExistence type="predicted"/>
<gene>
    <name evidence="1" type="ORF">A9Q75_14210</name>
</gene>
<dbReference type="Proteomes" id="UP000243053">
    <property type="component" value="Unassembled WGS sequence"/>
</dbReference>
<accession>A0A1Y5E7J6</accession>
<dbReference type="AlphaFoldDB" id="A0A1Y5E7J6"/>
<reference evidence="2" key="1">
    <citation type="journal article" date="2017" name="Proc. Natl. Acad. Sci. U.S.A.">
        <title>Simulation of Deepwater Horizon oil plume reveals substrate specialization within a complex community of hydrocarbon degraders.</title>
        <authorList>
            <person name="Hu P."/>
            <person name="Dubinsky E.A."/>
            <person name="Probst A.J."/>
            <person name="Wang J."/>
            <person name="Sieber C.M.K."/>
            <person name="Tom L.M."/>
            <person name="Gardinali P."/>
            <person name="Banfield J.F."/>
            <person name="Atlas R.M."/>
            <person name="Andersen G.L."/>
        </authorList>
    </citation>
    <scope>NUCLEOTIDE SEQUENCE [LARGE SCALE GENOMIC DNA]</scope>
</reference>
<sequence>MSWNINNSAHTGLWATVRFDHRPASKGVKFKDGGNWKVDFIIRASAGAAVQDVQQKAQAYANKIDDFLTGFFGAKYESESNEEKALAALESALSNSENTLSDLGDLVDAHYRMIGEVE</sequence>
<name>A0A1Y5E7J6_COLPS</name>
<organism evidence="1 2">
    <name type="scientific">Colwellia psychrerythraea</name>
    <name type="common">Vibrio psychroerythus</name>
    <dbReference type="NCBI Taxonomy" id="28229"/>
    <lineage>
        <taxon>Bacteria</taxon>
        <taxon>Pseudomonadati</taxon>
        <taxon>Pseudomonadota</taxon>
        <taxon>Gammaproteobacteria</taxon>
        <taxon>Alteromonadales</taxon>
        <taxon>Colwelliaceae</taxon>
        <taxon>Colwellia</taxon>
    </lineage>
</organism>
<comment type="caution">
    <text evidence="1">The sequence shown here is derived from an EMBL/GenBank/DDBJ whole genome shotgun (WGS) entry which is preliminary data.</text>
</comment>